<dbReference type="InterPro" id="IPR000259">
    <property type="entry name" value="Adhesion_dom_fimbrial"/>
</dbReference>
<dbReference type="PANTHER" id="PTHR33420:SF34">
    <property type="entry name" value="MINOR FIMBRIAL SUBUNIT"/>
    <property type="match status" value="1"/>
</dbReference>
<feature type="domain" description="Fimbrial-type adhesion" evidence="2">
    <location>
        <begin position="30"/>
        <end position="164"/>
    </location>
</feature>
<sequence>MVTRVRQTAAALLLCGSSVMASAQAATVKVSVTVMQPLPCTINGGRPIEVDFGDEVMTTRINGNFYRMPIDFSFTCNNPYKNAMRLQVQGGTANFGQGLLGTSRDGLAILILQRQGGDQLPLNSWHNFSYPNPVKLDAVPVKRSGVNLATGEFTASATLRVDYQ</sequence>
<feature type="chain" id="PRO_5044850439" evidence="1">
    <location>
        <begin position="26"/>
        <end position="164"/>
    </location>
</feature>
<dbReference type="Gene3D" id="2.60.40.1090">
    <property type="entry name" value="Fimbrial-type adhesion domain"/>
    <property type="match status" value="1"/>
</dbReference>
<reference evidence="3 4" key="1">
    <citation type="submission" date="2023-07" db="EMBL/GenBank/DDBJ databases">
        <title>Pathogens genome sequencing project 196.</title>
        <authorList>
            <person name="Cao X."/>
        </authorList>
    </citation>
    <scope>NUCLEOTIDE SEQUENCE [LARGE SCALE GENOMIC DNA]</scope>
    <source>
        <strain evidence="3 4">SM41</strain>
    </source>
</reference>
<evidence type="ECO:0000259" key="2">
    <source>
        <dbReference type="Pfam" id="PF00419"/>
    </source>
</evidence>
<dbReference type="InterPro" id="IPR008966">
    <property type="entry name" value="Adhesion_dom_sf"/>
</dbReference>
<dbReference type="InterPro" id="IPR036937">
    <property type="entry name" value="Adhesion_dom_fimbrial_sf"/>
</dbReference>
<evidence type="ECO:0000313" key="4">
    <source>
        <dbReference type="Proteomes" id="UP001234811"/>
    </source>
</evidence>
<dbReference type="Pfam" id="PF00419">
    <property type="entry name" value="Fimbrial"/>
    <property type="match status" value="1"/>
</dbReference>
<dbReference type="AlphaFoldDB" id="A0ABD5BS96"/>
<dbReference type="InterPro" id="IPR050263">
    <property type="entry name" value="Bact_Fimbrial_Adh_Pro"/>
</dbReference>
<proteinExistence type="predicted"/>
<dbReference type="SUPFAM" id="SSF49401">
    <property type="entry name" value="Bacterial adhesins"/>
    <property type="match status" value="1"/>
</dbReference>
<protein>
    <submittedName>
        <fullName evidence="3">Fimbrial protein</fullName>
    </submittedName>
</protein>
<name>A0ABD5BS96_SERMA</name>
<comment type="caution">
    <text evidence="3">The sequence shown here is derived from an EMBL/GenBank/DDBJ whole genome shotgun (WGS) entry which is preliminary data.</text>
</comment>
<accession>A0ABD5BS96</accession>
<feature type="signal peptide" evidence="1">
    <location>
        <begin position="1"/>
        <end position="25"/>
    </location>
</feature>
<evidence type="ECO:0000313" key="3">
    <source>
        <dbReference type="EMBL" id="MDQ9559582.1"/>
    </source>
</evidence>
<keyword evidence="1" id="KW-0732">Signal</keyword>
<gene>
    <name evidence="3" type="ORF">RF091_29250</name>
</gene>
<dbReference type="EMBL" id="JAVIPQ010000534">
    <property type="protein sequence ID" value="MDQ9559582.1"/>
    <property type="molecule type" value="Genomic_DNA"/>
</dbReference>
<dbReference type="Proteomes" id="UP001234811">
    <property type="component" value="Unassembled WGS sequence"/>
</dbReference>
<dbReference type="PANTHER" id="PTHR33420">
    <property type="entry name" value="FIMBRIAL SUBUNIT ELFA-RELATED"/>
    <property type="match status" value="1"/>
</dbReference>
<dbReference type="RefSeq" id="WP_072268998.1">
    <property type="nucleotide sequence ID" value="NZ_CAMKHN010000005.1"/>
</dbReference>
<organism evidence="3 4">
    <name type="scientific">Serratia marcescens</name>
    <dbReference type="NCBI Taxonomy" id="615"/>
    <lineage>
        <taxon>Bacteria</taxon>
        <taxon>Pseudomonadati</taxon>
        <taxon>Pseudomonadota</taxon>
        <taxon>Gammaproteobacteria</taxon>
        <taxon>Enterobacterales</taxon>
        <taxon>Yersiniaceae</taxon>
        <taxon>Serratia</taxon>
    </lineage>
</organism>
<evidence type="ECO:0000256" key="1">
    <source>
        <dbReference type="SAM" id="SignalP"/>
    </source>
</evidence>